<dbReference type="InterPro" id="IPR004408">
    <property type="entry name" value="Biotin_CoA_COase_ligase"/>
</dbReference>
<sequence>MGFDKQQPIAALKSGCNLHFFDTVASTNQTLWDLLKQGEKPGSVVIATRQTAGRGQWGRQWISSDGGLYLSMASSCRLEASNSYQLTLASAWGIAKKLQQSGIPVGIKWPNDLVLNGRKLGGILTETKVNKGQITQAVIGVGINWANPVPETGINLLFWQAFSNSQAINSLEMLAYVVLQGIQSGLECLLNEGITTLLSGYVDLLANMGEKVYVSNQVGTVIGVTPNGLLRVSTETKHIKTKNSSDAEVTEICLQPGTISLGYSKFSD</sequence>
<dbReference type="Proteomes" id="UP000729701">
    <property type="component" value="Unassembled WGS sequence"/>
</dbReference>
<dbReference type="SUPFAM" id="SSF55681">
    <property type="entry name" value="Class II aaRS and biotin synthetases"/>
    <property type="match status" value="1"/>
</dbReference>
<proteinExistence type="predicted"/>
<evidence type="ECO:0000313" key="4">
    <source>
        <dbReference type="Proteomes" id="UP000729701"/>
    </source>
</evidence>
<dbReference type="PANTHER" id="PTHR12835:SF5">
    <property type="entry name" value="BIOTIN--PROTEIN LIGASE"/>
    <property type="match status" value="1"/>
</dbReference>
<dbReference type="CDD" id="cd16442">
    <property type="entry name" value="BPL"/>
    <property type="match status" value="1"/>
</dbReference>
<accession>A0A951QMH0</accession>
<dbReference type="InterPro" id="IPR004143">
    <property type="entry name" value="BPL_LPL_catalytic"/>
</dbReference>
<evidence type="ECO:0000256" key="1">
    <source>
        <dbReference type="ARBA" id="ARBA00022598"/>
    </source>
</evidence>
<comment type="caution">
    <text evidence="3">The sequence shown here is derived from an EMBL/GenBank/DDBJ whole genome shotgun (WGS) entry which is preliminary data.</text>
</comment>
<name>A0A951QMH0_9CYAN</name>
<gene>
    <name evidence="3" type="ORF">KME60_09755</name>
</gene>
<dbReference type="AlphaFoldDB" id="A0A951QMH0"/>
<dbReference type="NCBIfam" id="TIGR00121">
    <property type="entry name" value="birA_ligase"/>
    <property type="match status" value="1"/>
</dbReference>
<evidence type="ECO:0000313" key="3">
    <source>
        <dbReference type="EMBL" id="MBW4667703.1"/>
    </source>
</evidence>
<dbReference type="InterPro" id="IPR045864">
    <property type="entry name" value="aa-tRNA-synth_II/BPL/LPL"/>
</dbReference>
<dbReference type="GO" id="GO:0004077">
    <property type="term" value="F:biotin--[biotin carboxyl-carrier protein] ligase activity"/>
    <property type="evidence" value="ECO:0007669"/>
    <property type="project" value="UniProtKB-EC"/>
</dbReference>
<dbReference type="Pfam" id="PF03099">
    <property type="entry name" value="BPL_LplA_LipB"/>
    <property type="match status" value="1"/>
</dbReference>
<keyword evidence="1 3" id="KW-0436">Ligase</keyword>
<protein>
    <submittedName>
        <fullName evidence="3">Biotin--[acetyl-CoA-carboxylase] ligase</fullName>
        <ecNumber evidence="3">6.3.4.15</ecNumber>
    </submittedName>
</protein>
<dbReference type="Gene3D" id="3.30.930.10">
    <property type="entry name" value="Bira Bifunctional Protein, Domain 2"/>
    <property type="match status" value="1"/>
</dbReference>
<organism evidence="3 4">
    <name type="scientific">Cyanomargarita calcarea GSE-NOS-MK-12-04C</name>
    <dbReference type="NCBI Taxonomy" id="2839659"/>
    <lineage>
        <taxon>Bacteria</taxon>
        <taxon>Bacillati</taxon>
        <taxon>Cyanobacteriota</taxon>
        <taxon>Cyanophyceae</taxon>
        <taxon>Nostocales</taxon>
        <taxon>Cyanomargaritaceae</taxon>
        <taxon>Cyanomargarita</taxon>
    </lineage>
</organism>
<reference evidence="3" key="2">
    <citation type="journal article" date="2022" name="Microbiol. Resour. Announc.">
        <title>Metagenome Sequencing to Explore Phylogenomics of Terrestrial Cyanobacteria.</title>
        <authorList>
            <person name="Ward R.D."/>
            <person name="Stajich J.E."/>
            <person name="Johansen J.R."/>
            <person name="Huntemann M."/>
            <person name="Clum A."/>
            <person name="Foster B."/>
            <person name="Foster B."/>
            <person name="Roux S."/>
            <person name="Palaniappan K."/>
            <person name="Varghese N."/>
            <person name="Mukherjee S."/>
            <person name="Reddy T.B.K."/>
            <person name="Daum C."/>
            <person name="Copeland A."/>
            <person name="Chen I.A."/>
            <person name="Ivanova N.N."/>
            <person name="Kyrpides N.C."/>
            <person name="Shapiro N."/>
            <person name="Eloe-Fadrosh E.A."/>
            <person name="Pietrasiak N."/>
        </authorList>
    </citation>
    <scope>NUCLEOTIDE SEQUENCE</scope>
    <source>
        <strain evidence="3">GSE-NOS-MK-12-04C</strain>
    </source>
</reference>
<dbReference type="PROSITE" id="PS51733">
    <property type="entry name" value="BPL_LPL_CATALYTIC"/>
    <property type="match status" value="1"/>
</dbReference>
<dbReference type="EC" id="6.3.4.15" evidence="3"/>
<dbReference type="EMBL" id="JAHHGZ010000008">
    <property type="protein sequence ID" value="MBW4667703.1"/>
    <property type="molecule type" value="Genomic_DNA"/>
</dbReference>
<dbReference type="GO" id="GO:0005737">
    <property type="term" value="C:cytoplasm"/>
    <property type="evidence" value="ECO:0007669"/>
    <property type="project" value="TreeGrafter"/>
</dbReference>
<evidence type="ECO:0000259" key="2">
    <source>
        <dbReference type="PROSITE" id="PS51733"/>
    </source>
</evidence>
<feature type="domain" description="BPL/LPL catalytic" evidence="2">
    <location>
        <begin position="7"/>
        <end position="190"/>
    </location>
</feature>
<dbReference type="PANTHER" id="PTHR12835">
    <property type="entry name" value="BIOTIN PROTEIN LIGASE"/>
    <property type="match status" value="1"/>
</dbReference>
<reference evidence="3" key="1">
    <citation type="submission" date="2021-05" db="EMBL/GenBank/DDBJ databases">
        <authorList>
            <person name="Pietrasiak N."/>
            <person name="Ward R."/>
            <person name="Stajich J.E."/>
            <person name="Kurbessoian T."/>
        </authorList>
    </citation>
    <scope>NUCLEOTIDE SEQUENCE</scope>
    <source>
        <strain evidence="3">GSE-NOS-MK-12-04C</strain>
    </source>
</reference>